<comment type="caution">
    <text evidence="6">The sequence shown here is derived from an EMBL/GenBank/DDBJ whole genome shotgun (WGS) entry which is preliminary data.</text>
</comment>
<feature type="transmembrane region" description="Helical" evidence="4">
    <location>
        <begin position="52"/>
        <end position="71"/>
    </location>
</feature>
<evidence type="ECO:0000313" key="6">
    <source>
        <dbReference type="EMBL" id="RCW81278.1"/>
    </source>
</evidence>
<dbReference type="GO" id="GO:0022857">
    <property type="term" value="F:transmembrane transporter activity"/>
    <property type="evidence" value="ECO:0007669"/>
    <property type="project" value="InterPro"/>
</dbReference>
<protein>
    <submittedName>
        <fullName evidence="6">MFS transporter</fullName>
    </submittedName>
</protein>
<evidence type="ECO:0000256" key="1">
    <source>
        <dbReference type="ARBA" id="ARBA00022692"/>
    </source>
</evidence>
<feature type="transmembrane region" description="Helical" evidence="4">
    <location>
        <begin position="344"/>
        <end position="367"/>
    </location>
</feature>
<feature type="transmembrane region" description="Helical" evidence="4">
    <location>
        <begin position="310"/>
        <end position="332"/>
    </location>
</feature>
<evidence type="ECO:0000256" key="4">
    <source>
        <dbReference type="SAM" id="Phobius"/>
    </source>
</evidence>
<reference evidence="6 7" key="1">
    <citation type="submission" date="2018-07" db="EMBL/GenBank/DDBJ databases">
        <title>Genomic Encyclopedia of Type Strains, Phase III (KMG-III): the genomes of soil and plant-associated and newly described type strains.</title>
        <authorList>
            <person name="Whitman W."/>
        </authorList>
    </citation>
    <scope>NUCLEOTIDE SEQUENCE [LARGE SCALE GENOMIC DNA]</scope>
    <source>
        <strain evidence="6 7">31-25a</strain>
    </source>
</reference>
<accession>A0A368YNZ9</accession>
<name>A0A368YNZ9_9HYPH</name>
<keyword evidence="3 4" id="KW-0472">Membrane</keyword>
<keyword evidence="7" id="KW-1185">Reference proteome</keyword>
<dbReference type="InterPro" id="IPR011701">
    <property type="entry name" value="MFS"/>
</dbReference>
<evidence type="ECO:0000256" key="3">
    <source>
        <dbReference type="ARBA" id="ARBA00023136"/>
    </source>
</evidence>
<feature type="domain" description="Major facilitator superfamily (MFS) profile" evidence="5">
    <location>
        <begin position="14"/>
        <end position="399"/>
    </location>
</feature>
<dbReference type="InterPro" id="IPR036259">
    <property type="entry name" value="MFS_trans_sf"/>
</dbReference>
<keyword evidence="1 4" id="KW-0812">Transmembrane</keyword>
<dbReference type="SUPFAM" id="SSF103473">
    <property type="entry name" value="MFS general substrate transporter"/>
    <property type="match status" value="1"/>
</dbReference>
<dbReference type="PROSITE" id="PS50850">
    <property type="entry name" value="MFS"/>
    <property type="match status" value="1"/>
</dbReference>
<dbReference type="InterPro" id="IPR020846">
    <property type="entry name" value="MFS_dom"/>
</dbReference>
<dbReference type="Proteomes" id="UP000253324">
    <property type="component" value="Unassembled WGS sequence"/>
</dbReference>
<sequence length="402" mass="41729">MGMDTTAGRARRIAIVLGSGAGMYFSIGIVLIYGFSVFIVPITADTGWDRTVVASVVAPIAIVNGLMSPFVGALTDRFGPRRVLAVSSVSMAIGLIGIGIASQNLTAFIVAVAVASLMGAAQTGVPYSYVVVGWFSARRGLALGIMLSFVGLGIATVPPFLAFLISEWGWRLAFAAAGLISMAVTLPVALFVIRDPPVIHGPDHAGVAGHTVRQAVATTSFLLMLGAFFFNYFAAAAGSISLPVVMVDRGATPTSAAFVMSLVGLAFIAMRLGFGALLDRFPPVPLTSLAFLSPVVGHLVLSSSEGLSPVYVSAVLFGLATGAEGDAIGYLLSKRFGMRSFGKIFGINYMALTFGAGLGPASLHIMAAEGTRYVETFMIFAGIAAIAPFLLMVDGRTRALTR</sequence>
<feature type="transmembrane region" description="Helical" evidence="4">
    <location>
        <begin position="286"/>
        <end position="304"/>
    </location>
</feature>
<evidence type="ECO:0000256" key="2">
    <source>
        <dbReference type="ARBA" id="ARBA00022989"/>
    </source>
</evidence>
<dbReference type="InterPro" id="IPR050327">
    <property type="entry name" value="Proton-linked_MCT"/>
</dbReference>
<dbReference type="Pfam" id="PF07690">
    <property type="entry name" value="MFS_1"/>
    <property type="match status" value="1"/>
</dbReference>
<feature type="transmembrane region" description="Helical" evidence="4">
    <location>
        <begin position="83"/>
        <end position="101"/>
    </location>
</feature>
<feature type="transmembrane region" description="Helical" evidence="4">
    <location>
        <begin position="373"/>
        <end position="393"/>
    </location>
</feature>
<feature type="transmembrane region" description="Helical" evidence="4">
    <location>
        <begin position="172"/>
        <end position="193"/>
    </location>
</feature>
<evidence type="ECO:0000313" key="7">
    <source>
        <dbReference type="Proteomes" id="UP000253324"/>
    </source>
</evidence>
<keyword evidence="2 4" id="KW-1133">Transmembrane helix</keyword>
<dbReference type="PANTHER" id="PTHR11360:SF290">
    <property type="entry name" value="MONOCARBOXYLATE MFS PERMEASE"/>
    <property type="match status" value="1"/>
</dbReference>
<evidence type="ECO:0000259" key="5">
    <source>
        <dbReference type="PROSITE" id="PS50850"/>
    </source>
</evidence>
<gene>
    <name evidence="6" type="ORF">C7476_111140</name>
</gene>
<proteinExistence type="predicted"/>
<dbReference type="Gene3D" id="1.20.1250.20">
    <property type="entry name" value="MFS general substrate transporter like domains"/>
    <property type="match status" value="2"/>
</dbReference>
<feature type="transmembrane region" description="Helical" evidence="4">
    <location>
        <begin position="107"/>
        <end position="129"/>
    </location>
</feature>
<feature type="transmembrane region" description="Helical" evidence="4">
    <location>
        <begin position="255"/>
        <end position="274"/>
    </location>
</feature>
<dbReference type="AlphaFoldDB" id="A0A368YNZ9"/>
<feature type="transmembrane region" description="Helical" evidence="4">
    <location>
        <begin position="141"/>
        <end position="166"/>
    </location>
</feature>
<organism evidence="6 7">
    <name type="scientific">Phyllobacterium bourgognense</name>
    <dbReference type="NCBI Taxonomy" id="314236"/>
    <lineage>
        <taxon>Bacteria</taxon>
        <taxon>Pseudomonadati</taxon>
        <taxon>Pseudomonadota</taxon>
        <taxon>Alphaproteobacteria</taxon>
        <taxon>Hyphomicrobiales</taxon>
        <taxon>Phyllobacteriaceae</taxon>
        <taxon>Phyllobacterium</taxon>
    </lineage>
</organism>
<feature type="transmembrane region" description="Helical" evidence="4">
    <location>
        <begin position="214"/>
        <end position="235"/>
    </location>
</feature>
<feature type="transmembrane region" description="Helical" evidence="4">
    <location>
        <begin position="12"/>
        <end position="40"/>
    </location>
</feature>
<dbReference type="PANTHER" id="PTHR11360">
    <property type="entry name" value="MONOCARBOXYLATE TRANSPORTER"/>
    <property type="match status" value="1"/>
</dbReference>
<dbReference type="EMBL" id="QPJM01000011">
    <property type="protein sequence ID" value="RCW81278.1"/>
    <property type="molecule type" value="Genomic_DNA"/>
</dbReference>